<dbReference type="PROSITE" id="PS00028">
    <property type="entry name" value="ZINC_FINGER_C2H2_1"/>
    <property type="match status" value="4"/>
</dbReference>
<dbReference type="SUPFAM" id="SSF57667">
    <property type="entry name" value="beta-beta-alpha zinc fingers"/>
    <property type="match status" value="2"/>
</dbReference>
<feature type="domain" description="C2H2-type" evidence="7">
    <location>
        <begin position="444"/>
        <end position="472"/>
    </location>
</feature>
<comment type="caution">
    <text evidence="8">The sequence shown here is derived from an EMBL/GenBank/DDBJ whole genome shotgun (WGS) entry which is preliminary data.</text>
</comment>
<dbReference type="PROSITE" id="PS50157">
    <property type="entry name" value="ZINC_FINGER_C2H2_2"/>
    <property type="match status" value="2"/>
</dbReference>
<feature type="domain" description="C2H2-type" evidence="7">
    <location>
        <begin position="549"/>
        <end position="576"/>
    </location>
</feature>
<evidence type="ECO:0000256" key="4">
    <source>
        <dbReference type="ARBA" id="ARBA00022833"/>
    </source>
</evidence>
<keyword evidence="2" id="KW-0677">Repeat</keyword>
<evidence type="ECO:0000313" key="9">
    <source>
        <dbReference type="Proteomes" id="UP000494165"/>
    </source>
</evidence>
<feature type="compositionally biased region" description="Acidic residues" evidence="6">
    <location>
        <begin position="142"/>
        <end position="155"/>
    </location>
</feature>
<dbReference type="InterPro" id="IPR036236">
    <property type="entry name" value="Znf_C2H2_sf"/>
</dbReference>
<dbReference type="GO" id="GO:0008270">
    <property type="term" value="F:zinc ion binding"/>
    <property type="evidence" value="ECO:0007669"/>
    <property type="project" value="UniProtKB-KW"/>
</dbReference>
<dbReference type="AlphaFoldDB" id="A0A8S1DUN7"/>
<dbReference type="PANTHER" id="PTHR24403">
    <property type="entry name" value="ZINC FINGER PROTEIN"/>
    <property type="match status" value="1"/>
</dbReference>
<dbReference type="OrthoDB" id="10015593at2759"/>
<dbReference type="EMBL" id="CADEPI010000439">
    <property type="protein sequence ID" value="CAB3385906.1"/>
    <property type="molecule type" value="Genomic_DNA"/>
</dbReference>
<dbReference type="Proteomes" id="UP000494165">
    <property type="component" value="Unassembled WGS sequence"/>
</dbReference>
<keyword evidence="9" id="KW-1185">Reference proteome</keyword>
<protein>
    <recommendedName>
        <fullName evidence="7">C2H2-type domain-containing protein</fullName>
    </recommendedName>
</protein>
<keyword evidence="4" id="KW-0862">Zinc</keyword>
<feature type="region of interest" description="Disordered" evidence="6">
    <location>
        <begin position="77"/>
        <end position="170"/>
    </location>
</feature>
<feature type="region of interest" description="Disordered" evidence="6">
    <location>
        <begin position="1"/>
        <end position="42"/>
    </location>
</feature>
<evidence type="ECO:0000256" key="2">
    <source>
        <dbReference type="ARBA" id="ARBA00022737"/>
    </source>
</evidence>
<proteinExistence type="predicted"/>
<dbReference type="InterPro" id="IPR050688">
    <property type="entry name" value="Zinc_finger/UBP_domain"/>
</dbReference>
<evidence type="ECO:0000256" key="1">
    <source>
        <dbReference type="ARBA" id="ARBA00022723"/>
    </source>
</evidence>
<dbReference type="InterPro" id="IPR013087">
    <property type="entry name" value="Znf_C2H2_type"/>
</dbReference>
<dbReference type="GO" id="GO:0010468">
    <property type="term" value="P:regulation of gene expression"/>
    <property type="evidence" value="ECO:0007669"/>
    <property type="project" value="TreeGrafter"/>
</dbReference>
<evidence type="ECO:0000313" key="8">
    <source>
        <dbReference type="EMBL" id="CAB3385906.1"/>
    </source>
</evidence>
<accession>A0A8S1DUN7</accession>
<dbReference type="PANTHER" id="PTHR24403:SF67">
    <property type="entry name" value="FI01116P-RELATED"/>
    <property type="match status" value="1"/>
</dbReference>
<keyword evidence="3 5" id="KW-0863">Zinc-finger</keyword>
<dbReference type="Gene3D" id="3.30.160.60">
    <property type="entry name" value="Classic Zinc Finger"/>
    <property type="match status" value="2"/>
</dbReference>
<feature type="region of interest" description="Disordered" evidence="6">
    <location>
        <begin position="407"/>
        <end position="426"/>
    </location>
</feature>
<dbReference type="GO" id="GO:0005634">
    <property type="term" value="C:nucleus"/>
    <property type="evidence" value="ECO:0007669"/>
    <property type="project" value="TreeGrafter"/>
</dbReference>
<feature type="compositionally biased region" description="Polar residues" evidence="6">
    <location>
        <begin position="105"/>
        <end position="119"/>
    </location>
</feature>
<reference evidence="8 9" key="1">
    <citation type="submission" date="2020-04" db="EMBL/GenBank/DDBJ databases">
        <authorList>
            <person name="Alioto T."/>
            <person name="Alioto T."/>
            <person name="Gomez Garrido J."/>
        </authorList>
    </citation>
    <scope>NUCLEOTIDE SEQUENCE [LARGE SCALE GENOMIC DNA]</scope>
</reference>
<evidence type="ECO:0000256" key="3">
    <source>
        <dbReference type="ARBA" id="ARBA00022771"/>
    </source>
</evidence>
<dbReference type="SMART" id="SM00355">
    <property type="entry name" value="ZnF_C2H2"/>
    <property type="match status" value="10"/>
</dbReference>
<evidence type="ECO:0000256" key="5">
    <source>
        <dbReference type="PROSITE-ProRule" id="PRU00042"/>
    </source>
</evidence>
<evidence type="ECO:0000259" key="7">
    <source>
        <dbReference type="PROSITE" id="PS50157"/>
    </source>
</evidence>
<keyword evidence="1" id="KW-0479">Metal-binding</keyword>
<feature type="compositionally biased region" description="Basic and acidic residues" evidence="6">
    <location>
        <begin position="15"/>
        <end position="26"/>
    </location>
</feature>
<evidence type="ECO:0000256" key="6">
    <source>
        <dbReference type="SAM" id="MobiDB-lite"/>
    </source>
</evidence>
<gene>
    <name evidence="8" type="ORF">CLODIP_2_CD08712</name>
</gene>
<organism evidence="8 9">
    <name type="scientific">Cloeon dipterum</name>
    <dbReference type="NCBI Taxonomy" id="197152"/>
    <lineage>
        <taxon>Eukaryota</taxon>
        <taxon>Metazoa</taxon>
        <taxon>Ecdysozoa</taxon>
        <taxon>Arthropoda</taxon>
        <taxon>Hexapoda</taxon>
        <taxon>Insecta</taxon>
        <taxon>Pterygota</taxon>
        <taxon>Palaeoptera</taxon>
        <taxon>Ephemeroptera</taxon>
        <taxon>Pisciforma</taxon>
        <taxon>Baetidae</taxon>
        <taxon>Cloeon</taxon>
    </lineage>
</organism>
<name>A0A8S1DUN7_9INSE</name>
<sequence length="602" mass="68305">MQPRSLALVVAPNNPRERQKQKRDSMDLGQRFPSMTFGTVGGYPRRELEFPDNFGQLPSFLKPERRIWYSARLSAVPADVPASQEQDNTREQQPAMYDDSGVALEQTTGRSSCSSSLQGTPPGLSDAAAGGREATCSTPVEQEQEQESMEAEESSEPERPASTGKRSPSPEIYRPHLRCPLCGATNFAYILELFLHFTEYHRDDQMNAPHLNCSVCTMACLSKESLAIHTVTHMAQGGRCLLCVFKSEDSEKMDNHRVDFHHLPSTLNKKGKKQQSMLKCKAKQCTFQTTEKYTMWIHFRDHVREGKMLKCNYCPFATALKHHLEFHHDGHLGKKREQCPDCGYKCTNKAMLKSHMKRHSDWCDYKCADCNFEAKYHNILKNHLRAKNHQQKMVIRPDGTQVPTVDVNGRRRGPRSKSGAAAVPDRFPLPPVTNNAQLLPIYQIRCRNCDLPFTSEVELQQHMVSTHSDIYTMTHIMPIIYLAIEQQKQLRLAAARLGQTSPVPINLSTKPATPPVAVPEQAASSGEECHPDIGHLTIKEHPVPTRVRWHCEHCNVDFKSSNEYAFHMGHHGTPDPFTCRLCEVKTKTREDFHFHVTMTTHD</sequence>